<dbReference type="NCBIfam" id="TIGR01310">
    <property type="entry name" value="uL30_euk"/>
    <property type="match status" value="1"/>
</dbReference>
<dbReference type="Proteomes" id="UP000314981">
    <property type="component" value="Chromosome 14"/>
</dbReference>
<keyword evidence="17" id="KW-1185">Reference proteome</keyword>
<evidence type="ECO:0000256" key="7">
    <source>
        <dbReference type="ARBA" id="ARBA00022990"/>
    </source>
</evidence>
<evidence type="ECO:0000313" key="16">
    <source>
        <dbReference type="Ensembl" id="ENSBIXP00000035156.1"/>
    </source>
</evidence>
<accession>A0A4W2EDZ9</accession>
<feature type="domain" description="Large ribosomal subunit protein uL30-like ferredoxin-like fold" evidence="14">
    <location>
        <begin position="263"/>
        <end position="305"/>
    </location>
</feature>
<dbReference type="InterPro" id="IPR036919">
    <property type="entry name" value="Ribo_uL30_ferredoxin-like_sf"/>
</dbReference>
<dbReference type="FunFam" id="3.30.1390.20:FF:000003">
    <property type="entry name" value="60S ribosomal protein L7"/>
    <property type="match status" value="1"/>
</dbReference>
<evidence type="ECO:0000313" key="17">
    <source>
        <dbReference type="Proteomes" id="UP000314981"/>
    </source>
</evidence>
<dbReference type="STRING" id="30522.A0A4W2EDZ9"/>
<reference evidence="16 17" key="1">
    <citation type="submission" date="2018-11" db="EMBL/GenBank/DDBJ databases">
        <title>Haplotype-resolved cattle genomes.</title>
        <authorList>
            <person name="Low W.Y."/>
            <person name="Tearle R."/>
            <person name="Bickhart D.M."/>
            <person name="Rosen B.D."/>
            <person name="Koren S."/>
            <person name="Rhie A."/>
            <person name="Hiendleder S."/>
            <person name="Phillippy A.M."/>
            <person name="Smith T.P.L."/>
            <person name="Williams J.L."/>
        </authorList>
    </citation>
    <scope>NUCLEOTIDE SEQUENCE [LARGE SCALE GENOMIC DNA]</scope>
</reference>
<dbReference type="AlphaFoldDB" id="A0A4W2EDZ9"/>
<keyword evidence="7" id="KW-0007">Acetylation</keyword>
<reference evidence="16" key="3">
    <citation type="submission" date="2025-09" db="UniProtKB">
        <authorList>
            <consortium name="Ensembl"/>
        </authorList>
    </citation>
    <scope>IDENTIFICATION</scope>
</reference>
<comment type="similarity">
    <text evidence="2">Belongs to the universal ribosomal protein uL30 family.</text>
</comment>
<evidence type="ECO:0000256" key="3">
    <source>
        <dbReference type="ARBA" id="ARBA00022490"/>
    </source>
</evidence>
<dbReference type="GO" id="GO:0000463">
    <property type="term" value="P:maturation of LSU-rRNA from tricistronic rRNA transcript (SSU-rRNA, 5.8S rRNA, LSU-rRNA)"/>
    <property type="evidence" value="ECO:0007669"/>
    <property type="project" value="TreeGrafter"/>
</dbReference>
<evidence type="ECO:0000256" key="1">
    <source>
        <dbReference type="ARBA" id="ARBA00004496"/>
    </source>
</evidence>
<dbReference type="PROSITE" id="PS00634">
    <property type="entry name" value="RIBOSOMAL_L30"/>
    <property type="match status" value="1"/>
</dbReference>
<evidence type="ECO:0000256" key="5">
    <source>
        <dbReference type="ARBA" id="ARBA00022884"/>
    </source>
</evidence>
<dbReference type="GO" id="GO:0003735">
    <property type="term" value="F:structural constituent of ribosome"/>
    <property type="evidence" value="ECO:0007669"/>
    <property type="project" value="TreeGrafter"/>
</dbReference>
<dbReference type="InterPro" id="IPR016082">
    <property type="entry name" value="Ribosomal_uL30_ferredoxin-like"/>
</dbReference>
<dbReference type="Pfam" id="PF00327">
    <property type="entry name" value="Ribosomal_L30"/>
    <property type="match status" value="1"/>
</dbReference>
<dbReference type="PANTHER" id="PTHR11524">
    <property type="entry name" value="60S RIBOSOMAL PROTEIN L7"/>
    <property type="match status" value="1"/>
</dbReference>
<comment type="function">
    <text evidence="11">Component of the large ribosomal subunit. The ribosome is a large ribonucleoprotein complex responsible for the synthesis of proteins in the cell. Binds to G-rich structures in 28S rRNA and in mRNAs. Plays a regulatory role in the translation apparatus; inhibits cell-free translation of mRNAs.</text>
</comment>
<dbReference type="InterPro" id="IPR035808">
    <property type="entry name" value="Ribosomal_uL30_euk_arc"/>
</dbReference>
<evidence type="ECO:0000256" key="13">
    <source>
        <dbReference type="SAM" id="MobiDB-lite"/>
    </source>
</evidence>
<keyword evidence="3" id="KW-0963">Cytoplasm</keyword>
<keyword evidence="4" id="KW-0677">Repeat</keyword>
<evidence type="ECO:0000256" key="8">
    <source>
        <dbReference type="ARBA" id="ARBA00023274"/>
    </source>
</evidence>
<dbReference type="SUPFAM" id="SSF55129">
    <property type="entry name" value="Ribosomal protein L30p/L7e"/>
    <property type="match status" value="1"/>
</dbReference>
<protein>
    <recommendedName>
        <fullName evidence="9">Large ribosomal subunit protein uL30</fullName>
    </recommendedName>
    <alternativeName>
        <fullName evidence="10">60S ribosomal protein L7</fullName>
    </alternativeName>
</protein>
<feature type="region of interest" description="Disordered" evidence="13">
    <location>
        <begin position="27"/>
        <end position="51"/>
    </location>
</feature>
<evidence type="ECO:0000256" key="9">
    <source>
        <dbReference type="ARBA" id="ARBA00040575"/>
    </source>
</evidence>
<dbReference type="Pfam" id="PF08079">
    <property type="entry name" value="Ribosomal_L30_N"/>
    <property type="match status" value="1"/>
</dbReference>
<evidence type="ECO:0000259" key="15">
    <source>
        <dbReference type="Pfam" id="PF08079"/>
    </source>
</evidence>
<keyword evidence="6" id="KW-0689">Ribosomal protein</keyword>
<dbReference type="InterPro" id="IPR039699">
    <property type="entry name" value="Ribosomal_uL30"/>
</dbReference>
<gene>
    <name evidence="16" type="primary">RPL7</name>
</gene>
<dbReference type="PANTHER" id="PTHR11524:SF12">
    <property type="entry name" value="LARGE RIBOSOMAL SUBUNIT PROTEIN UL30"/>
    <property type="match status" value="1"/>
</dbReference>
<evidence type="ECO:0000256" key="11">
    <source>
        <dbReference type="ARBA" id="ARBA00045415"/>
    </source>
</evidence>
<dbReference type="InterPro" id="IPR012988">
    <property type="entry name" value="Ribosomal_uL30_N_euk"/>
</dbReference>
<dbReference type="GO" id="GO:0022625">
    <property type="term" value="C:cytosolic large ribosomal subunit"/>
    <property type="evidence" value="ECO:0007669"/>
    <property type="project" value="UniProtKB-ARBA"/>
</dbReference>
<dbReference type="GO" id="GO:0003723">
    <property type="term" value="F:RNA binding"/>
    <property type="evidence" value="ECO:0007669"/>
    <property type="project" value="UniProtKB-KW"/>
</dbReference>
<evidence type="ECO:0000256" key="10">
    <source>
        <dbReference type="ARBA" id="ARBA00041271"/>
    </source>
</evidence>
<feature type="domain" description="Large ribosomal subunit protein uL30 N-terminal eukaryotes" evidence="15">
    <location>
        <begin position="172"/>
        <end position="238"/>
    </location>
</feature>
<dbReference type="FunFam" id="3.30.1390.20:FF:000002">
    <property type="entry name" value="60S ribosomal protein L7"/>
    <property type="match status" value="1"/>
</dbReference>
<sequence length="413" mass="46769">MPLIRGQIPLAEAWAAGGRVLFLESRTGCDSGVPAPSGGGRGGGKRLDPTMPRAPVRVTLQRRGVGRLQVAVDVAHHARRLLVALGVDVPEHQQRPASGELEREEAAQAAAGARNEAHLAGHALLLGPHQPARSGQHERPKHFESDHEELHHDVHRDVPGEPQEKKKKVPAVPETLKKKRKNFAELKIKRLRKKFAQKMLRKARRKLIYEKAKHYHKEYRQMYRTEIRMARMARKAGKAVHSAKFHICGDLGSHTLEKKLECINGVSPKVRKVLQLLRLRQIFNGTFVKLNKASINMLRIVEPYIAWGYPNLKSVNELIYKRGYGKINKKRIALTDNALIARSLGKYGIICMEDLIHEIYTVGKRFKEANNFLWPFKLSSPRGGMKKKTTHFVEGGDAGNREDQINRLIRRMN</sequence>
<reference evidence="16" key="2">
    <citation type="submission" date="2025-08" db="UniProtKB">
        <authorList>
            <consortium name="Ensembl"/>
        </authorList>
    </citation>
    <scope>IDENTIFICATION</scope>
</reference>
<evidence type="ECO:0000256" key="6">
    <source>
        <dbReference type="ARBA" id="ARBA00022980"/>
    </source>
</evidence>
<keyword evidence="8" id="KW-0687">Ribonucleoprotein</keyword>
<dbReference type="Ensembl" id="ENSBIXT00000023854.1">
    <property type="protein sequence ID" value="ENSBIXP00000035156.1"/>
    <property type="gene ID" value="ENSBIXG00000018373.1"/>
</dbReference>
<organism evidence="16 17">
    <name type="scientific">Bos indicus x Bos taurus</name>
    <name type="common">Hybrid cattle</name>
    <dbReference type="NCBI Taxonomy" id="30522"/>
    <lineage>
        <taxon>Eukaryota</taxon>
        <taxon>Metazoa</taxon>
        <taxon>Chordata</taxon>
        <taxon>Craniata</taxon>
        <taxon>Vertebrata</taxon>
        <taxon>Euteleostomi</taxon>
        <taxon>Mammalia</taxon>
        <taxon>Eutheria</taxon>
        <taxon>Laurasiatheria</taxon>
        <taxon>Artiodactyla</taxon>
        <taxon>Ruminantia</taxon>
        <taxon>Pecora</taxon>
        <taxon>Bovidae</taxon>
        <taxon>Bovinae</taxon>
        <taxon>Bos</taxon>
    </lineage>
</organism>
<dbReference type="InterPro" id="IPR005998">
    <property type="entry name" value="Ribosomal_uL30_euk"/>
</dbReference>
<dbReference type="Gene3D" id="3.30.1390.20">
    <property type="entry name" value="Ribosomal protein L30, ferredoxin-like fold domain"/>
    <property type="match status" value="2"/>
</dbReference>
<comment type="subcellular location">
    <subcellularLocation>
        <location evidence="1">Cytoplasm</location>
    </subcellularLocation>
</comment>
<name>A0A4W2EDZ9_BOBOX</name>
<keyword evidence="5" id="KW-0694">RNA-binding</keyword>
<evidence type="ECO:0000256" key="4">
    <source>
        <dbReference type="ARBA" id="ARBA00022737"/>
    </source>
</evidence>
<feature type="compositionally biased region" description="Basic and acidic residues" evidence="13">
    <location>
        <begin position="135"/>
        <end position="151"/>
    </location>
</feature>
<dbReference type="CDD" id="cd01657">
    <property type="entry name" value="Ribosomal_L7_archeal_euk"/>
    <property type="match status" value="1"/>
</dbReference>
<feature type="region of interest" description="Disordered" evidence="13">
    <location>
        <begin position="129"/>
        <end position="151"/>
    </location>
</feature>
<evidence type="ECO:0000256" key="2">
    <source>
        <dbReference type="ARBA" id="ARBA00007594"/>
    </source>
</evidence>
<proteinExistence type="inferred from homology"/>
<evidence type="ECO:0000256" key="12">
    <source>
        <dbReference type="ARBA" id="ARBA00046679"/>
    </source>
</evidence>
<comment type="subunit">
    <text evidence="12">Component of the large ribosomal subunit. Homodimer. Interacts with DHX33.</text>
</comment>
<evidence type="ECO:0000259" key="14">
    <source>
        <dbReference type="Pfam" id="PF00327"/>
    </source>
</evidence>
<dbReference type="InterPro" id="IPR018038">
    <property type="entry name" value="Ribosomal_uL30_CS"/>
</dbReference>